<keyword evidence="4" id="KW-1133">Transmembrane helix</keyword>
<evidence type="ECO:0000256" key="1">
    <source>
        <dbReference type="ARBA" id="ARBA00004123"/>
    </source>
</evidence>
<evidence type="ECO:0000256" key="3">
    <source>
        <dbReference type="PROSITE-ProRule" id="PRU00176"/>
    </source>
</evidence>
<evidence type="ECO:0000313" key="6">
    <source>
        <dbReference type="EMBL" id="KAE8727708.1"/>
    </source>
</evidence>
<dbReference type="AlphaFoldDB" id="A0A6A3CKB5"/>
<dbReference type="InterPro" id="IPR035979">
    <property type="entry name" value="RBD_domain_sf"/>
</dbReference>
<evidence type="ECO:0000256" key="4">
    <source>
        <dbReference type="SAM" id="Phobius"/>
    </source>
</evidence>
<dbReference type="GO" id="GO:0003723">
    <property type="term" value="F:RNA binding"/>
    <property type="evidence" value="ECO:0007669"/>
    <property type="project" value="UniProtKB-UniRule"/>
</dbReference>
<evidence type="ECO:0000259" key="5">
    <source>
        <dbReference type="PROSITE" id="PS50102"/>
    </source>
</evidence>
<dbReference type="Gene3D" id="3.30.70.330">
    <property type="match status" value="2"/>
</dbReference>
<dbReference type="EMBL" id="VEPZ02000305">
    <property type="protein sequence ID" value="KAE8727708.1"/>
    <property type="molecule type" value="Genomic_DNA"/>
</dbReference>
<comment type="caution">
    <text evidence="6">The sequence shown here is derived from an EMBL/GenBank/DDBJ whole genome shotgun (WGS) entry which is preliminary data.</text>
</comment>
<dbReference type="InterPro" id="IPR012677">
    <property type="entry name" value="Nucleotide-bd_a/b_plait_sf"/>
</dbReference>
<proteinExistence type="predicted"/>
<keyword evidence="2" id="KW-0539">Nucleus</keyword>
<dbReference type="GO" id="GO:0000785">
    <property type="term" value="C:chromatin"/>
    <property type="evidence" value="ECO:0007669"/>
    <property type="project" value="TreeGrafter"/>
</dbReference>
<protein>
    <submittedName>
        <fullName evidence="6">RNA-binding family protein isoform 4</fullName>
    </submittedName>
</protein>
<gene>
    <name evidence="6" type="ORF">F3Y22_tig00005406pilonHSYRG00324</name>
</gene>
<comment type="subcellular location">
    <subcellularLocation>
        <location evidence="1">Nucleus</location>
    </subcellularLocation>
</comment>
<dbReference type="Pfam" id="PF00076">
    <property type="entry name" value="RRM_1"/>
    <property type="match status" value="1"/>
</dbReference>
<dbReference type="GO" id="GO:0005654">
    <property type="term" value="C:nucleoplasm"/>
    <property type="evidence" value="ECO:0007669"/>
    <property type="project" value="TreeGrafter"/>
</dbReference>
<dbReference type="Proteomes" id="UP000436088">
    <property type="component" value="Unassembled WGS sequence"/>
</dbReference>
<keyword evidence="3" id="KW-0694">RNA-binding</keyword>
<name>A0A6A3CKB5_HIBSY</name>
<keyword evidence="4" id="KW-0472">Membrane</keyword>
<feature type="domain" description="RRM" evidence="5">
    <location>
        <begin position="137"/>
        <end position="181"/>
    </location>
</feature>
<evidence type="ECO:0000256" key="2">
    <source>
        <dbReference type="ARBA" id="ARBA00023242"/>
    </source>
</evidence>
<keyword evidence="4" id="KW-0812">Transmembrane</keyword>
<keyword evidence="7" id="KW-1185">Reference proteome</keyword>
<dbReference type="SUPFAM" id="SSF54928">
    <property type="entry name" value="RNA-binding domain, RBD"/>
    <property type="match status" value="1"/>
</dbReference>
<feature type="transmembrane region" description="Helical" evidence="4">
    <location>
        <begin position="20"/>
        <end position="41"/>
    </location>
</feature>
<dbReference type="PROSITE" id="PS50102">
    <property type="entry name" value="RRM"/>
    <property type="match status" value="1"/>
</dbReference>
<organism evidence="6 7">
    <name type="scientific">Hibiscus syriacus</name>
    <name type="common">Rose of Sharon</name>
    <dbReference type="NCBI Taxonomy" id="106335"/>
    <lineage>
        <taxon>Eukaryota</taxon>
        <taxon>Viridiplantae</taxon>
        <taxon>Streptophyta</taxon>
        <taxon>Embryophyta</taxon>
        <taxon>Tracheophyta</taxon>
        <taxon>Spermatophyta</taxon>
        <taxon>Magnoliopsida</taxon>
        <taxon>eudicotyledons</taxon>
        <taxon>Gunneridae</taxon>
        <taxon>Pentapetalae</taxon>
        <taxon>rosids</taxon>
        <taxon>malvids</taxon>
        <taxon>Malvales</taxon>
        <taxon>Malvaceae</taxon>
        <taxon>Malvoideae</taxon>
        <taxon>Hibiscus</taxon>
    </lineage>
</organism>
<sequence length="193" mass="21861">MEDTNDGRLENGGEALQLLAHASVKALLLHCLLVSFWRLWLIFIKGNLLGFCVSEDSLNTHYCLVQAKKGKTAGCCQNLEGFLAREGQPRGFGFVTYVEPSVVDKVIEDTHVINGNQVDIKRKIPKEGFGSKDFKTRKIFVGEIPSTVSEDEFKDYFTQYGEFREHKIMRDHASNRSRGFGSLLKQNKRLMIS</sequence>
<dbReference type="PANTHER" id="PTHR48033:SF5">
    <property type="entry name" value="RRM DOMAIN-CONTAINING PROTEIN"/>
    <property type="match status" value="1"/>
</dbReference>
<reference evidence="6" key="1">
    <citation type="submission" date="2019-09" db="EMBL/GenBank/DDBJ databases">
        <title>Draft genome information of white flower Hibiscus syriacus.</title>
        <authorList>
            <person name="Kim Y.-M."/>
        </authorList>
    </citation>
    <scope>NUCLEOTIDE SEQUENCE [LARGE SCALE GENOMIC DNA]</scope>
    <source>
        <strain evidence="6">YM2019G1</strain>
    </source>
</reference>
<dbReference type="PANTHER" id="PTHR48033">
    <property type="entry name" value="RNA-BINDING (RRM/RBD/RNP MOTIFS) FAMILY PROTEIN"/>
    <property type="match status" value="1"/>
</dbReference>
<accession>A0A6A3CKB5</accession>
<dbReference type="GO" id="GO:0010468">
    <property type="term" value="P:regulation of gene expression"/>
    <property type="evidence" value="ECO:0007669"/>
    <property type="project" value="TreeGrafter"/>
</dbReference>
<dbReference type="InterPro" id="IPR000504">
    <property type="entry name" value="RRM_dom"/>
</dbReference>
<evidence type="ECO:0000313" key="7">
    <source>
        <dbReference type="Proteomes" id="UP000436088"/>
    </source>
</evidence>